<dbReference type="Proteomes" id="UP000313645">
    <property type="component" value="Unassembled WGS sequence"/>
</dbReference>
<feature type="non-terminal residue" evidence="3">
    <location>
        <position position="1"/>
    </location>
</feature>
<evidence type="ECO:0000313" key="1">
    <source>
        <dbReference type="EMBL" id="TBW49397.1"/>
    </source>
</evidence>
<proteinExistence type="predicted"/>
<organism evidence="3 4">
    <name type="scientific">Marinobacter halodurans</name>
    <dbReference type="NCBI Taxonomy" id="2528979"/>
    <lineage>
        <taxon>Bacteria</taxon>
        <taxon>Pseudomonadati</taxon>
        <taxon>Pseudomonadota</taxon>
        <taxon>Gammaproteobacteria</taxon>
        <taxon>Pseudomonadales</taxon>
        <taxon>Marinobacteraceae</taxon>
        <taxon>Marinobacter</taxon>
    </lineage>
</organism>
<evidence type="ECO:0000313" key="2">
    <source>
        <dbReference type="EMBL" id="TBW49699.1"/>
    </source>
</evidence>
<protein>
    <submittedName>
        <fullName evidence="3">IS630 family transposase</fullName>
    </submittedName>
</protein>
<dbReference type="EMBL" id="SJDL01000029">
    <property type="protein sequence ID" value="TBW51903.1"/>
    <property type="molecule type" value="Genomic_DNA"/>
</dbReference>
<accession>A0ABY1ZIW2</accession>
<gene>
    <name evidence="3" type="ORF">EZI54_16850</name>
    <name evidence="2" type="ORF">EZI54_19460</name>
    <name evidence="1" type="ORF">EZI54_19935</name>
</gene>
<dbReference type="EMBL" id="SJDL01000041">
    <property type="protein sequence ID" value="TBW49397.1"/>
    <property type="molecule type" value="Genomic_DNA"/>
</dbReference>
<dbReference type="EMBL" id="SJDL01000039">
    <property type="protein sequence ID" value="TBW49699.1"/>
    <property type="molecule type" value="Genomic_DNA"/>
</dbReference>
<keyword evidence="4" id="KW-1185">Reference proteome</keyword>
<sequence length="38" mass="4368">LATYNDDPKPFVWRKTANQIIASIARLSDKINNKTNFC</sequence>
<evidence type="ECO:0000313" key="3">
    <source>
        <dbReference type="EMBL" id="TBW51903.1"/>
    </source>
</evidence>
<name>A0ABY1ZIW2_9GAMM</name>
<evidence type="ECO:0000313" key="4">
    <source>
        <dbReference type="Proteomes" id="UP000313645"/>
    </source>
</evidence>
<reference evidence="3 4" key="1">
    <citation type="submission" date="2019-02" db="EMBL/GenBank/DDBJ databases">
        <title>Marinobacter halodurans sp. nov., a marine bacterium isolated from sea tidal flat.</title>
        <authorList>
            <person name="Yoo Y."/>
            <person name="Lee D.W."/>
            <person name="Kim B.S."/>
            <person name="Kim J.-J."/>
        </authorList>
    </citation>
    <scope>NUCLEOTIDE SEQUENCE [LARGE SCALE GENOMIC DNA]</scope>
    <source>
        <strain evidence="3 4">YJ-S3-2</strain>
    </source>
</reference>
<comment type="caution">
    <text evidence="3">The sequence shown here is derived from an EMBL/GenBank/DDBJ whole genome shotgun (WGS) entry which is preliminary data.</text>
</comment>